<dbReference type="RefSeq" id="XP_014144940.1">
    <property type="nucleotide sequence ID" value="XM_014289465.1"/>
</dbReference>
<dbReference type="GeneID" id="25916933"/>
<evidence type="ECO:0000313" key="2">
    <source>
        <dbReference type="Proteomes" id="UP000054560"/>
    </source>
</evidence>
<sequence>TEMLNKALEVTKECMELLENYVRSPADQQILLDVLEDYCELNPAFVDSLQKILTVGAGGGSVLSLFTRDWDPGGLLQ</sequence>
<dbReference type="Gene3D" id="1.25.40.180">
    <property type="match status" value="1"/>
</dbReference>
<organism evidence="1 2">
    <name type="scientific">Sphaeroforma arctica JP610</name>
    <dbReference type="NCBI Taxonomy" id="667725"/>
    <lineage>
        <taxon>Eukaryota</taxon>
        <taxon>Ichthyosporea</taxon>
        <taxon>Ichthyophonida</taxon>
        <taxon>Sphaeroforma</taxon>
    </lineage>
</organism>
<evidence type="ECO:0000313" key="1">
    <source>
        <dbReference type="EMBL" id="KNC71038.1"/>
    </source>
</evidence>
<accession>A0A0L0F4D2</accession>
<proteinExistence type="predicted"/>
<dbReference type="AlphaFoldDB" id="A0A0L0F4D2"/>
<dbReference type="EMBL" id="KQ249657">
    <property type="protein sequence ID" value="KNC71038.1"/>
    <property type="molecule type" value="Genomic_DNA"/>
</dbReference>
<dbReference type="Proteomes" id="UP000054560">
    <property type="component" value="Unassembled WGS sequence"/>
</dbReference>
<feature type="non-terminal residue" evidence="1">
    <location>
        <position position="1"/>
    </location>
</feature>
<protein>
    <submittedName>
        <fullName evidence="1">Uncharacterized protein</fullName>
    </submittedName>
</protein>
<keyword evidence="2" id="KW-1185">Reference proteome</keyword>
<name>A0A0L0F4D2_9EUKA</name>
<gene>
    <name evidence="1" type="ORF">SARC_16429</name>
</gene>
<reference evidence="1 2" key="1">
    <citation type="submission" date="2011-02" db="EMBL/GenBank/DDBJ databases">
        <title>The Genome Sequence of Sphaeroforma arctica JP610.</title>
        <authorList>
            <consortium name="The Broad Institute Genome Sequencing Platform"/>
            <person name="Russ C."/>
            <person name="Cuomo C."/>
            <person name="Young S.K."/>
            <person name="Zeng Q."/>
            <person name="Gargeya S."/>
            <person name="Alvarado L."/>
            <person name="Berlin A."/>
            <person name="Chapman S.B."/>
            <person name="Chen Z."/>
            <person name="Freedman E."/>
            <person name="Gellesch M."/>
            <person name="Goldberg J."/>
            <person name="Griggs A."/>
            <person name="Gujja S."/>
            <person name="Heilman E."/>
            <person name="Heiman D."/>
            <person name="Howarth C."/>
            <person name="Mehta T."/>
            <person name="Neiman D."/>
            <person name="Pearson M."/>
            <person name="Roberts A."/>
            <person name="Saif S."/>
            <person name="Shea T."/>
            <person name="Shenoy N."/>
            <person name="Sisk P."/>
            <person name="Stolte C."/>
            <person name="Sykes S."/>
            <person name="White J."/>
            <person name="Yandava C."/>
            <person name="Burger G."/>
            <person name="Gray M.W."/>
            <person name="Holland P.W.H."/>
            <person name="King N."/>
            <person name="Lang F.B.F."/>
            <person name="Roger A.J."/>
            <person name="Ruiz-Trillo I."/>
            <person name="Haas B."/>
            <person name="Nusbaum C."/>
            <person name="Birren B."/>
        </authorList>
    </citation>
    <scope>NUCLEOTIDE SEQUENCE [LARGE SCALE GENOMIC DNA]</scope>
    <source>
        <strain evidence="1 2">JP610</strain>
    </source>
</reference>